<dbReference type="SMART" id="SM00967">
    <property type="entry name" value="SpoU_sub_bind"/>
    <property type="match status" value="1"/>
</dbReference>
<dbReference type="EMBL" id="QRAN01000007">
    <property type="protein sequence ID" value="RLQ22356.1"/>
    <property type="molecule type" value="Genomic_DNA"/>
</dbReference>
<evidence type="ECO:0000256" key="4">
    <source>
        <dbReference type="ARBA" id="ARBA00022679"/>
    </source>
</evidence>
<dbReference type="Pfam" id="PF08032">
    <property type="entry name" value="SpoU_sub_bind"/>
    <property type="match status" value="1"/>
</dbReference>
<dbReference type="Proteomes" id="UP000265509">
    <property type="component" value="Unassembled WGS sequence"/>
</dbReference>
<dbReference type="GO" id="GO:0070039">
    <property type="term" value="F:rRNA (guanosine-2'-O-)-methyltransferase activity"/>
    <property type="evidence" value="ECO:0007669"/>
    <property type="project" value="UniProtKB-UniRule"/>
</dbReference>
<dbReference type="GO" id="GO:0005829">
    <property type="term" value="C:cytosol"/>
    <property type="evidence" value="ECO:0007669"/>
    <property type="project" value="TreeGrafter"/>
</dbReference>
<keyword evidence="1 6" id="KW-0963">Cytoplasm</keyword>
<keyword evidence="2 6" id="KW-0698">rRNA processing</keyword>
<comment type="caution">
    <text evidence="8">The sequence shown here is derived from an EMBL/GenBank/DDBJ whole genome shotgun (WGS) entry which is preliminary data.</text>
</comment>
<dbReference type="Gene3D" id="3.30.1330.30">
    <property type="match status" value="1"/>
</dbReference>
<dbReference type="Pfam" id="PF00588">
    <property type="entry name" value="SpoU_methylase"/>
    <property type="match status" value="1"/>
</dbReference>
<dbReference type="FunFam" id="3.40.1280.10:FF:000008">
    <property type="entry name" value="Group 3 RNA methyltransferase TrmH"/>
    <property type="match status" value="1"/>
</dbReference>
<dbReference type="OrthoDB" id="9785673at2"/>
<dbReference type="HAMAP" id="MF_01887">
    <property type="entry name" value="23SrRNA_methyltr_B"/>
    <property type="match status" value="1"/>
</dbReference>
<dbReference type="InterPro" id="IPR013123">
    <property type="entry name" value="SpoU_subst-bd"/>
</dbReference>
<protein>
    <recommendedName>
        <fullName evidence="6">23S rRNA (guanosine-2'-O-)-methyltransferase RlmB</fullName>
        <ecNumber evidence="6">2.1.1.185</ecNumber>
    </recommendedName>
    <alternativeName>
        <fullName evidence="6">23S rRNA (guanosine2251 2'-O)-methyltransferase</fullName>
    </alternativeName>
    <alternativeName>
        <fullName evidence="6">23S rRNA Gm2251 2'-O-methyltransferase</fullName>
    </alternativeName>
</protein>
<gene>
    <name evidence="6 8" type="primary">rlmB</name>
    <name evidence="8" type="ORF">DWB85_08175</name>
</gene>
<accession>A0A3L7DYR5</accession>
<evidence type="ECO:0000256" key="2">
    <source>
        <dbReference type="ARBA" id="ARBA00022552"/>
    </source>
</evidence>
<comment type="function">
    <text evidence="6">Specifically methylates the ribose of guanosine 2251 in 23S rRNA.</text>
</comment>
<feature type="domain" description="RNA 2-O ribose methyltransferase substrate binding" evidence="7">
    <location>
        <begin position="6"/>
        <end position="81"/>
    </location>
</feature>
<dbReference type="CDD" id="cd18103">
    <property type="entry name" value="SpoU-like_RlmB"/>
    <property type="match status" value="1"/>
</dbReference>
<dbReference type="InterPro" id="IPR024915">
    <property type="entry name" value="23S_rRNA_MeTrfase_RlmB"/>
</dbReference>
<evidence type="ECO:0000256" key="1">
    <source>
        <dbReference type="ARBA" id="ARBA00022490"/>
    </source>
</evidence>
<dbReference type="InterPro" id="IPR001537">
    <property type="entry name" value="SpoU_MeTrfase"/>
</dbReference>
<reference evidence="8 9" key="1">
    <citation type="submission" date="2018-07" db="EMBL/GenBank/DDBJ databases">
        <title>Halioglobus sp. genome submission.</title>
        <authorList>
            <person name="Ye M.-Q."/>
            <person name="Du Z.-J."/>
        </authorList>
    </citation>
    <scope>NUCLEOTIDE SEQUENCE [LARGE SCALE GENOMIC DNA]</scope>
    <source>
        <strain evidence="8 9">U0301</strain>
    </source>
</reference>
<feature type="binding site" evidence="6">
    <location>
        <position position="207"/>
    </location>
    <ligand>
        <name>S-adenosyl-L-methionine</name>
        <dbReference type="ChEBI" id="CHEBI:59789"/>
    </ligand>
</feature>
<dbReference type="GO" id="GO:0003723">
    <property type="term" value="F:RNA binding"/>
    <property type="evidence" value="ECO:0007669"/>
    <property type="project" value="InterPro"/>
</dbReference>
<dbReference type="InterPro" id="IPR029028">
    <property type="entry name" value="Alpha/beta_knot_MTases"/>
</dbReference>
<organism evidence="8 9">
    <name type="scientific">Seongchinamella sediminis</name>
    <dbReference type="NCBI Taxonomy" id="2283635"/>
    <lineage>
        <taxon>Bacteria</taxon>
        <taxon>Pseudomonadati</taxon>
        <taxon>Pseudomonadota</taxon>
        <taxon>Gammaproteobacteria</taxon>
        <taxon>Cellvibrionales</taxon>
        <taxon>Halieaceae</taxon>
        <taxon>Seongchinamella</taxon>
    </lineage>
</organism>
<proteinExistence type="inferred from homology"/>
<dbReference type="EC" id="2.1.1.185" evidence="6"/>
<name>A0A3L7DYR5_9GAMM</name>
<keyword evidence="4 6" id="KW-0808">Transferase</keyword>
<dbReference type="InterPro" id="IPR004441">
    <property type="entry name" value="rRNA_MeTrfase_TrmH"/>
</dbReference>
<sequence length="256" mass="27987">MLEMQYIYGIHAVDSLLRKNPRSVQRLWVQQGRDDKRINSLLELAQNQGVPVAREPRQDLDQMVKGRHQGVVAETLDAPHHGEIRHANLWQEADLLRMVDEKDGPVLILVLDGVTDPHNLGACMRSADAAGVDAVVVPRDKSADLTPIARKVACGAAEVVPFARVTNIARTLEALKARNVWLFGTAGEAEKTIYDSDLTGAMALVMGAEGGGLRRLTREHCDFLVKLPMAGSVSSLNVSVATGICLFEAVRQRGLW</sequence>
<evidence type="ECO:0000313" key="8">
    <source>
        <dbReference type="EMBL" id="RLQ22356.1"/>
    </source>
</evidence>
<evidence type="ECO:0000256" key="5">
    <source>
        <dbReference type="ARBA" id="ARBA00022691"/>
    </source>
</evidence>
<comment type="catalytic activity">
    <reaction evidence="6">
        <text>guanosine(2251) in 23S rRNA + S-adenosyl-L-methionine = 2'-O-methylguanosine(2251) in 23S rRNA + S-adenosyl-L-homocysteine + H(+)</text>
        <dbReference type="Rhea" id="RHEA:24140"/>
        <dbReference type="Rhea" id="RHEA-COMP:10239"/>
        <dbReference type="Rhea" id="RHEA-COMP:10241"/>
        <dbReference type="ChEBI" id="CHEBI:15378"/>
        <dbReference type="ChEBI" id="CHEBI:57856"/>
        <dbReference type="ChEBI" id="CHEBI:59789"/>
        <dbReference type="ChEBI" id="CHEBI:74269"/>
        <dbReference type="ChEBI" id="CHEBI:74445"/>
        <dbReference type="EC" id="2.1.1.185"/>
    </reaction>
</comment>
<comment type="subcellular location">
    <subcellularLocation>
        <location evidence="6">Cytoplasm</location>
    </subcellularLocation>
</comment>
<evidence type="ECO:0000259" key="7">
    <source>
        <dbReference type="SMART" id="SM00967"/>
    </source>
</evidence>
<dbReference type="Gene3D" id="3.40.1280.10">
    <property type="match status" value="1"/>
</dbReference>
<evidence type="ECO:0000256" key="3">
    <source>
        <dbReference type="ARBA" id="ARBA00022603"/>
    </source>
</evidence>
<dbReference type="InterPro" id="IPR029064">
    <property type="entry name" value="Ribosomal_eL30-like_sf"/>
</dbReference>
<keyword evidence="9" id="KW-1185">Reference proteome</keyword>
<evidence type="ECO:0000256" key="6">
    <source>
        <dbReference type="HAMAP-Rule" id="MF_01887"/>
    </source>
</evidence>
<dbReference type="NCBIfam" id="TIGR00186">
    <property type="entry name" value="rRNA_methyl_3"/>
    <property type="match status" value="1"/>
</dbReference>
<comment type="similarity">
    <text evidence="6">Belongs to the class IV-like SAM-binding methyltransferase superfamily. RNA methyltransferase TrmH family. RlmB subfamily.</text>
</comment>
<dbReference type="SUPFAM" id="SSF75217">
    <property type="entry name" value="alpha/beta knot"/>
    <property type="match status" value="1"/>
</dbReference>
<dbReference type="AlphaFoldDB" id="A0A3L7DYR5"/>
<feature type="binding site" evidence="6">
    <location>
        <position position="227"/>
    </location>
    <ligand>
        <name>S-adenosyl-L-methionine</name>
        <dbReference type="ChEBI" id="CHEBI:59789"/>
    </ligand>
</feature>
<dbReference type="PANTHER" id="PTHR46429">
    <property type="entry name" value="23S RRNA (GUANOSINE-2'-O-)-METHYLTRANSFERASE RLMB"/>
    <property type="match status" value="1"/>
</dbReference>
<evidence type="ECO:0000313" key="9">
    <source>
        <dbReference type="Proteomes" id="UP000265509"/>
    </source>
</evidence>
<feature type="binding site" evidence="6">
    <location>
        <position position="236"/>
    </location>
    <ligand>
        <name>S-adenosyl-L-methionine</name>
        <dbReference type="ChEBI" id="CHEBI:59789"/>
    </ligand>
</feature>
<dbReference type="InterPro" id="IPR029026">
    <property type="entry name" value="tRNA_m1G_MTases_N"/>
</dbReference>
<keyword evidence="3 6" id="KW-0489">Methyltransferase</keyword>
<dbReference type="SUPFAM" id="SSF55315">
    <property type="entry name" value="L30e-like"/>
    <property type="match status" value="1"/>
</dbReference>
<keyword evidence="5 6" id="KW-0949">S-adenosyl-L-methionine</keyword>
<dbReference type="PANTHER" id="PTHR46429:SF1">
    <property type="entry name" value="23S RRNA (GUANOSINE-2'-O-)-METHYLTRANSFERASE RLMB"/>
    <property type="match status" value="1"/>
</dbReference>